<protein>
    <submittedName>
        <fullName evidence="3">Nitrate reductase delta subunit</fullName>
    </submittedName>
</protein>
<dbReference type="EMBL" id="CAADFQ010000001">
    <property type="protein sequence ID" value="VFK26746.1"/>
    <property type="molecule type" value="Genomic_DNA"/>
</dbReference>
<dbReference type="SUPFAM" id="SSF89155">
    <property type="entry name" value="TorD-like"/>
    <property type="match status" value="1"/>
</dbReference>
<evidence type="ECO:0000256" key="1">
    <source>
        <dbReference type="ARBA" id="ARBA00023186"/>
    </source>
</evidence>
<dbReference type="EMBL" id="CAADFO010000006">
    <property type="protein sequence ID" value="VFK23860.1"/>
    <property type="molecule type" value="Genomic_DNA"/>
</dbReference>
<gene>
    <name evidence="2" type="ORF">BECKMB1821G_GA0114241_100635</name>
    <name evidence="4" type="ORF">BECKMB1821H_GA0114242_100735</name>
    <name evidence="3" type="ORF">BECKMB1821I_GA0114274_1001108</name>
</gene>
<reference evidence="3" key="1">
    <citation type="submission" date="2019-02" db="EMBL/GenBank/DDBJ databases">
        <authorList>
            <person name="Gruber-Vodicka R. H."/>
            <person name="Seah K. B. B."/>
        </authorList>
    </citation>
    <scope>NUCLEOTIDE SEQUENCE</scope>
    <source>
        <strain evidence="2">BECK_BZ197</strain>
        <strain evidence="4">BECK_BZ198</strain>
        <strain evidence="3">BECK_BZ199</strain>
    </source>
</reference>
<dbReference type="PANTHER" id="PTHR34227">
    <property type="entry name" value="CHAPERONE PROTEIN YCDY"/>
    <property type="match status" value="1"/>
</dbReference>
<dbReference type="AlphaFoldDB" id="A0A450XBV8"/>
<dbReference type="PANTHER" id="PTHR34227:SF1">
    <property type="entry name" value="DIMETHYL SULFOXIDE REDUCTASE CHAPERONE-RELATED"/>
    <property type="match status" value="1"/>
</dbReference>
<dbReference type="InterPro" id="IPR036411">
    <property type="entry name" value="TorD-like_sf"/>
</dbReference>
<dbReference type="Pfam" id="PF02613">
    <property type="entry name" value="Nitrate_red_del"/>
    <property type="match status" value="1"/>
</dbReference>
<proteinExistence type="predicted"/>
<dbReference type="Gene3D" id="1.10.3480.10">
    <property type="entry name" value="TorD-like"/>
    <property type="match status" value="1"/>
</dbReference>
<dbReference type="EMBL" id="CAADGH010000007">
    <property type="protein sequence ID" value="VFK74616.1"/>
    <property type="molecule type" value="Genomic_DNA"/>
</dbReference>
<accession>A0A450XBV8</accession>
<evidence type="ECO:0000313" key="2">
    <source>
        <dbReference type="EMBL" id="VFK23860.1"/>
    </source>
</evidence>
<keyword evidence="1" id="KW-0143">Chaperone</keyword>
<dbReference type="InterPro" id="IPR050289">
    <property type="entry name" value="TorD/DmsD_chaperones"/>
</dbReference>
<evidence type="ECO:0000313" key="3">
    <source>
        <dbReference type="EMBL" id="VFK26746.1"/>
    </source>
</evidence>
<sequence length="179" mass="20129">MNPNADHNKNKMAGWPDPDYLRLLAGLLAAPEADSLAVLTKLVDEHPWLRDPVAELFDLGLPHWQAEHTRLFISNYPKTLCPPFESAYRGGAPTGELAALYLRIGLEANDISADYLGAMLECAAYLLESGSATDNLWHELWNEHLARWVPRFSNDLINVQDCPLLYHRLGEKFSDLFTA</sequence>
<evidence type="ECO:0000313" key="4">
    <source>
        <dbReference type="EMBL" id="VFK74616.1"/>
    </source>
</evidence>
<organism evidence="3">
    <name type="scientific">Candidatus Kentrum sp. MB</name>
    <dbReference type="NCBI Taxonomy" id="2138164"/>
    <lineage>
        <taxon>Bacteria</taxon>
        <taxon>Pseudomonadati</taxon>
        <taxon>Pseudomonadota</taxon>
        <taxon>Gammaproteobacteria</taxon>
        <taxon>Candidatus Kentrum</taxon>
    </lineage>
</organism>
<name>A0A450XBV8_9GAMM</name>
<dbReference type="InterPro" id="IPR020945">
    <property type="entry name" value="DMSO/NO3_reduct_chaperone"/>
</dbReference>